<dbReference type="AlphaFoldDB" id="A0A2V4LEB6"/>
<dbReference type="EMBL" id="QJRX01000005">
    <property type="protein sequence ID" value="PYC24563.1"/>
    <property type="molecule type" value="Genomic_DNA"/>
</dbReference>
<dbReference type="Proteomes" id="UP000248146">
    <property type="component" value="Unassembled WGS sequence"/>
</dbReference>
<keyword evidence="1" id="KW-0812">Transmembrane</keyword>
<name>A0A2V4LEB6_AQUAC</name>
<keyword evidence="1" id="KW-0472">Membrane</keyword>
<feature type="transmembrane region" description="Helical" evidence="1">
    <location>
        <begin position="38"/>
        <end position="54"/>
    </location>
</feature>
<protein>
    <submittedName>
        <fullName evidence="2">Uncharacterized protein</fullName>
    </submittedName>
</protein>
<reference evidence="2 3" key="1">
    <citation type="submission" date="2018-06" db="EMBL/GenBank/DDBJ databases">
        <title>Pseudomonas diversity within urban Lake Michigan freshwaters.</title>
        <authorList>
            <person name="Batrich M."/>
            <person name="Hatzopoulos T."/>
            <person name="Putonti C."/>
        </authorList>
    </citation>
    <scope>NUCLEOTIDE SEQUENCE [LARGE SCALE GENOMIC DNA]</scope>
    <source>
        <strain evidence="2 3">MB-090714</strain>
    </source>
</reference>
<evidence type="ECO:0000256" key="1">
    <source>
        <dbReference type="SAM" id="Phobius"/>
    </source>
</evidence>
<accession>A0A2V4LEB6</accession>
<keyword evidence="1" id="KW-1133">Transmembrane helix</keyword>
<organism evidence="2 3">
    <name type="scientific">Aquipseudomonas alcaligenes</name>
    <name type="common">Pseudomonas alcaligenes</name>
    <dbReference type="NCBI Taxonomy" id="43263"/>
    <lineage>
        <taxon>Bacteria</taxon>
        <taxon>Pseudomonadati</taxon>
        <taxon>Pseudomonadota</taxon>
        <taxon>Gammaproteobacteria</taxon>
        <taxon>Pseudomonadales</taxon>
        <taxon>Pseudomonadaceae</taxon>
        <taxon>Aquipseudomonas</taxon>
    </lineage>
</organism>
<evidence type="ECO:0000313" key="2">
    <source>
        <dbReference type="EMBL" id="PYC24563.1"/>
    </source>
</evidence>
<sequence>MPRLLPFLLRLAPLLSLIVLTLLSISPASHSPTGVLQLFLFSLFVSIGFLLFGARRFEKPDVDTQHSA</sequence>
<proteinExistence type="predicted"/>
<evidence type="ECO:0000313" key="3">
    <source>
        <dbReference type="Proteomes" id="UP000248146"/>
    </source>
</evidence>
<gene>
    <name evidence="2" type="ORF">DMO17_10865</name>
</gene>
<dbReference type="RefSeq" id="WP_110682506.1">
    <property type="nucleotide sequence ID" value="NZ_QJRX01000005.1"/>
</dbReference>
<comment type="caution">
    <text evidence="2">The sequence shown here is derived from an EMBL/GenBank/DDBJ whole genome shotgun (WGS) entry which is preliminary data.</text>
</comment>